<keyword evidence="2" id="KW-1185">Reference proteome</keyword>
<protein>
    <submittedName>
        <fullName evidence="1">Uncharacterized protein</fullName>
    </submittedName>
</protein>
<dbReference type="AlphaFoldDB" id="A0A4C1U4Q2"/>
<evidence type="ECO:0000313" key="2">
    <source>
        <dbReference type="Proteomes" id="UP000299102"/>
    </source>
</evidence>
<name>A0A4C1U4Q2_EUMVA</name>
<comment type="caution">
    <text evidence="1">The sequence shown here is derived from an EMBL/GenBank/DDBJ whole genome shotgun (WGS) entry which is preliminary data.</text>
</comment>
<accession>A0A4C1U4Q2</accession>
<evidence type="ECO:0000313" key="1">
    <source>
        <dbReference type="EMBL" id="GBP21375.1"/>
    </source>
</evidence>
<gene>
    <name evidence="1" type="ORF">EVAR_11974_1</name>
</gene>
<proteinExistence type="predicted"/>
<dbReference type="Proteomes" id="UP000299102">
    <property type="component" value="Unassembled WGS sequence"/>
</dbReference>
<sequence length="103" mass="11689">MKVRNREREIKIERWKQFQLGYIRYPTHSRQQRNFKALVKNTRFPFVELSAGTSLAAAAGESLAWTTRPVPLGEARGTSGRPAAGALLFDHPPISSARRFVHE</sequence>
<organism evidence="1 2">
    <name type="scientific">Eumeta variegata</name>
    <name type="common">Bagworm moth</name>
    <name type="synonym">Eumeta japonica</name>
    <dbReference type="NCBI Taxonomy" id="151549"/>
    <lineage>
        <taxon>Eukaryota</taxon>
        <taxon>Metazoa</taxon>
        <taxon>Ecdysozoa</taxon>
        <taxon>Arthropoda</taxon>
        <taxon>Hexapoda</taxon>
        <taxon>Insecta</taxon>
        <taxon>Pterygota</taxon>
        <taxon>Neoptera</taxon>
        <taxon>Endopterygota</taxon>
        <taxon>Lepidoptera</taxon>
        <taxon>Glossata</taxon>
        <taxon>Ditrysia</taxon>
        <taxon>Tineoidea</taxon>
        <taxon>Psychidae</taxon>
        <taxon>Oiketicinae</taxon>
        <taxon>Eumeta</taxon>
    </lineage>
</organism>
<dbReference type="EMBL" id="BGZK01000128">
    <property type="protein sequence ID" value="GBP21375.1"/>
    <property type="molecule type" value="Genomic_DNA"/>
</dbReference>
<reference evidence="1 2" key="1">
    <citation type="journal article" date="2019" name="Commun. Biol.">
        <title>The bagworm genome reveals a unique fibroin gene that provides high tensile strength.</title>
        <authorList>
            <person name="Kono N."/>
            <person name="Nakamura H."/>
            <person name="Ohtoshi R."/>
            <person name="Tomita M."/>
            <person name="Numata K."/>
            <person name="Arakawa K."/>
        </authorList>
    </citation>
    <scope>NUCLEOTIDE SEQUENCE [LARGE SCALE GENOMIC DNA]</scope>
</reference>